<dbReference type="EMBL" id="FNZA01000012">
    <property type="protein sequence ID" value="SEJ61793.1"/>
    <property type="molecule type" value="Genomic_DNA"/>
</dbReference>
<protein>
    <submittedName>
        <fullName evidence="3">Uncharacterized protein</fullName>
    </submittedName>
</protein>
<dbReference type="Proteomes" id="UP000199223">
    <property type="component" value="Unassembled WGS sequence"/>
</dbReference>
<evidence type="ECO:0000256" key="1">
    <source>
        <dbReference type="SAM" id="MobiDB-lite"/>
    </source>
</evidence>
<sequence length="134" mass="14231">MTRWWDRGLFVLLLLWTVRAVLINVQLAEFLPRPLAAWTPELVLGLAGLGALAWRGGQRRAWLSLGLGLAALRGGFLGGTLADESGGGGLIWPDLAVGLLALVSLTVWTLQRRPKPASSARPGGGARSEQEASP</sequence>
<feature type="transmembrane region" description="Helical" evidence="2">
    <location>
        <begin position="90"/>
        <end position="110"/>
    </location>
</feature>
<gene>
    <name evidence="3" type="ORF">SAMN04488058_11229</name>
</gene>
<evidence type="ECO:0000256" key="2">
    <source>
        <dbReference type="SAM" id="Phobius"/>
    </source>
</evidence>
<feature type="region of interest" description="Disordered" evidence="1">
    <location>
        <begin position="114"/>
        <end position="134"/>
    </location>
</feature>
<accession>A0A1H7A820</accession>
<reference evidence="4" key="1">
    <citation type="submission" date="2016-10" db="EMBL/GenBank/DDBJ databases">
        <authorList>
            <person name="Varghese N."/>
            <person name="Submissions S."/>
        </authorList>
    </citation>
    <scope>NUCLEOTIDE SEQUENCE [LARGE SCALE GENOMIC DNA]</scope>
    <source>
        <strain evidence="4">CGMCC 1.10218</strain>
    </source>
</reference>
<feature type="transmembrane region" description="Helical" evidence="2">
    <location>
        <begin position="36"/>
        <end position="54"/>
    </location>
</feature>
<evidence type="ECO:0000313" key="4">
    <source>
        <dbReference type="Proteomes" id="UP000199223"/>
    </source>
</evidence>
<evidence type="ECO:0000313" key="3">
    <source>
        <dbReference type="EMBL" id="SEJ61793.1"/>
    </source>
</evidence>
<dbReference type="STRING" id="856736.SAMN04488058_11229"/>
<keyword evidence="2" id="KW-0472">Membrane</keyword>
<dbReference type="RefSeq" id="WP_092264954.1">
    <property type="nucleotide sequence ID" value="NZ_FNZA01000012.1"/>
</dbReference>
<feature type="transmembrane region" description="Helical" evidence="2">
    <location>
        <begin position="61"/>
        <end position="78"/>
    </location>
</feature>
<keyword evidence="2" id="KW-0812">Transmembrane</keyword>
<keyword evidence="2" id="KW-1133">Transmembrane helix</keyword>
<dbReference type="AlphaFoldDB" id="A0A1H7A820"/>
<name>A0A1H7A820_9DEIO</name>
<keyword evidence="4" id="KW-1185">Reference proteome</keyword>
<organism evidence="3 4">
    <name type="scientific">Deinococcus reticulitermitis</name>
    <dbReference type="NCBI Taxonomy" id="856736"/>
    <lineage>
        <taxon>Bacteria</taxon>
        <taxon>Thermotogati</taxon>
        <taxon>Deinococcota</taxon>
        <taxon>Deinococci</taxon>
        <taxon>Deinococcales</taxon>
        <taxon>Deinococcaceae</taxon>
        <taxon>Deinococcus</taxon>
    </lineage>
</organism>
<proteinExistence type="predicted"/>